<proteinExistence type="predicted"/>
<dbReference type="RefSeq" id="WP_109418183.1">
    <property type="nucleotide sequence ID" value="NZ_QEAS01000028.1"/>
</dbReference>
<keyword evidence="1" id="KW-0812">Transmembrane</keyword>
<organism evidence="2 3">
    <name type="scientific">Pararcticibacter amylolyticus</name>
    <dbReference type="NCBI Taxonomy" id="2173175"/>
    <lineage>
        <taxon>Bacteria</taxon>
        <taxon>Pseudomonadati</taxon>
        <taxon>Bacteroidota</taxon>
        <taxon>Sphingobacteriia</taxon>
        <taxon>Sphingobacteriales</taxon>
        <taxon>Sphingobacteriaceae</taxon>
        <taxon>Pararcticibacter</taxon>
    </lineage>
</organism>
<sequence>MKNKIELRKVRDFGELVGDTFLFIGENWKPLLKAYAIICGPVLLAGIIESIFNLVSDGVSDPQASVARSLLGDNSFLGLMLLSLAGICISITTFSYVSVYNDKGKESPSTPEVWGYVKYFFFRMLGASILLGILLLVGIVMCVVPGLYFWPVLSIMLAIMVFENGSLGYAFDRGFKLIKDHWWTTFGAMMIIMIVVYAGMMAFLILMGIAGGVSVLLGSDFMKSLPFTITISVIQYLCQILTGIFSIVISLCYFSLVERKEGIGLMQRINKIGQENPETNLPDEDY</sequence>
<reference evidence="2 3" key="1">
    <citation type="submission" date="2018-04" db="EMBL/GenBank/DDBJ databases">
        <title>Pedobacter chongqingensis sp. nov., isolated from a rottenly hemp rope.</title>
        <authorList>
            <person name="Cai Y."/>
        </authorList>
    </citation>
    <scope>NUCLEOTIDE SEQUENCE [LARGE SCALE GENOMIC DNA]</scope>
    <source>
        <strain evidence="2 3">FJ4-8</strain>
    </source>
</reference>
<evidence type="ECO:0000313" key="2">
    <source>
        <dbReference type="EMBL" id="PWG78279.1"/>
    </source>
</evidence>
<evidence type="ECO:0008006" key="4">
    <source>
        <dbReference type="Google" id="ProtNLM"/>
    </source>
</evidence>
<keyword evidence="1" id="KW-1133">Transmembrane helix</keyword>
<dbReference type="EMBL" id="QEAS01000028">
    <property type="protein sequence ID" value="PWG78279.1"/>
    <property type="molecule type" value="Genomic_DNA"/>
</dbReference>
<protein>
    <recommendedName>
        <fullName evidence="4">Glycerophosphoryl diester phosphodiesterase membrane domain-containing protein</fullName>
    </recommendedName>
</protein>
<feature type="transmembrane region" description="Helical" evidence="1">
    <location>
        <begin position="120"/>
        <end position="141"/>
    </location>
</feature>
<feature type="transmembrane region" description="Helical" evidence="1">
    <location>
        <begin position="34"/>
        <end position="55"/>
    </location>
</feature>
<accession>A0A2U2PAY0</accession>
<dbReference type="Proteomes" id="UP000245647">
    <property type="component" value="Unassembled WGS sequence"/>
</dbReference>
<gene>
    <name evidence="2" type="ORF">DDR33_23165</name>
</gene>
<keyword evidence="3" id="KW-1185">Reference proteome</keyword>
<comment type="caution">
    <text evidence="2">The sequence shown here is derived from an EMBL/GenBank/DDBJ whole genome shotgun (WGS) entry which is preliminary data.</text>
</comment>
<feature type="transmembrane region" description="Helical" evidence="1">
    <location>
        <begin position="75"/>
        <end position="99"/>
    </location>
</feature>
<feature type="transmembrane region" description="Helical" evidence="1">
    <location>
        <begin position="233"/>
        <end position="256"/>
    </location>
</feature>
<feature type="transmembrane region" description="Helical" evidence="1">
    <location>
        <begin position="183"/>
        <end position="213"/>
    </location>
</feature>
<evidence type="ECO:0000256" key="1">
    <source>
        <dbReference type="SAM" id="Phobius"/>
    </source>
</evidence>
<dbReference type="OrthoDB" id="1049480at2"/>
<name>A0A2U2PAY0_9SPHI</name>
<dbReference type="AlphaFoldDB" id="A0A2U2PAY0"/>
<feature type="transmembrane region" description="Helical" evidence="1">
    <location>
        <begin position="147"/>
        <end position="171"/>
    </location>
</feature>
<evidence type="ECO:0000313" key="3">
    <source>
        <dbReference type="Proteomes" id="UP000245647"/>
    </source>
</evidence>
<keyword evidence="1" id="KW-0472">Membrane</keyword>